<reference evidence="1" key="1">
    <citation type="submission" date="2021-06" db="EMBL/GenBank/DDBJ databases">
        <authorList>
            <person name="Kallberg Y."/>
            <person name="Tangrot J."/>
            <person name="Rosling A."/>
        </authorList>
    </citation>
    <scope>NUCLEOTIDE SEQUENCE</scope>
    <source>
        <strain evidence="1">UK204</strain>
    </source>
</reference>
<comment type="caution">
    <text evidence="1">The sequence shown here is derived from an EMBL/GenBank/DDBJ whole genome shotgun (WGS) entry which is preliminary data.</text>
</comment>
<protein>
    <submittedName>
        <fullName evidence="1">15083_t:CDS:1</fullName>
    </submittedName>
</protein>
<dbReference type="Proteomes" id="UP000789570">
    <property type="component" value="Unassembled WGS sequence"/>
</dbReference>
<accession>A0A9N9BFP6</accession>
<proteinExistence type="predicted"/>
<dbReference type="EMBL" id="CAJVPQ010001668">
    <property type="protein sequence ID" value="CAG8564207.1"/>
    <property type="molecule type" value="Genomic_DNA"/>
</dbReference>
<organism evidence="1 2">
    <name type="scientific">Funneliformis caledonium</name>
    <dbReference type="NCBI Taxonomy" id="1117310"/>
    <lineage>
        <taxon>Eukaryota</taxon>
        <taxon>Fungi</taxon>
        <taxon>Fungi incertae sedis</taxon>
        <taxon>Mucoromycota</taxon>
        <taxon>Glomeromycotina</taxon>
        <taxon>Glomeromycetes</taxon>
        <taxon>Glomerales</taxon>
        <taxon>Glomeraceae</taxon>
        <taxon>Funneliformis</taxon>
    </lineage>
</organism>
<evidence type="ECO:0000313" key="2">
    <source>
        <dbReference type="Proteomes" id="UP000789570"/>
    </source>
</evidence>
<gene>
    <name evidence="1" type="ORF">FCALED_LOCUS6762</name>
</gene>
<sequence length="132" mass="14740">MALKSTIFTFLVTLSLLVVYRTYSYVSPLAYAVLAKFEKLEGKIKITQIDKRKVRVTGQFKKGFSDVNPDNYKFLLGHESETFTEQGIKTKPPGTEPFTFIASGNAPALIGKTISITYKNAAIDRTTFMVSE</sequence>
<evidence type="ECO:0000313" key="1">
    <source>
        <dbReference type="EMBL" id="CAG8564207.1"/>
    </source>
</evidence>
<name>A0A9N9BFP6_9GLOM</name>
<dbReference type="OrthoDB" id="2396538at2759"/>
<keyword evidence="2" id="KW-1185">Reference proteome</keyword>
<dbReference type="AlphaFoldDB" id="A0A9N9BFP6"/>